<dbReference type="CDD" id="cd19165">
    <property type="entry name" value="HemeO"/>
    <property type="match status" value="1"/>
</dbReference>
<dbReference type="RefSeq" id="WP_019618475.1">
    <property type="nucleotide sequence ID" value="NZ_JBHUNE010000006.1"/>
</dbReference>
<dbReference type="EMBL" id="JBHUNE010000006">
    <property type="protein sequence ID" value="MFD2758021.1"/>
    <property type="molecule type" value="Genomic_DNA"/>
</dbReference>
<keyword evidence="5" id="KW-1185">Reference proteome</keyword>
<dbReference type="Proteomes" id="UP001597492">
    <property type="component" value="Unassembled WGS sequence"/>
</dbReference>
<sequence length="238" mass="26848">MTQTVAPRIPAADTLSARLRTLTAEAHEAAETADFVVDLMRGALDIDAYYHLLEQYSYIYNALEVTAGKMRENEAACDLLSVELNRSESIAADLEALGKRITAEPVGMLASTRDYVEQILATEHDAVRYLAHHYVRYLGDLSGGQVMRVWLTRHYDLTDNETSFFHFDEIPKPVPFKNAYRARIDVLELDDAQAKLLIDEANSAFTANQEIFEELNEVTQSRIDIVPAESAPKPTRRR</sequence>
<evidence type="ECO:0000256" key="2">
    <source>
        <dbReference type="ARBA" id="ARBA00022723"/>
    </source>
</evidence>
<keyword evidence="2" id="KW-0479">Metal-binding</keyword>
<evidence type="ECO:0000313" key="5">
    <source>
        <dbReference type="Proteomes" id="UP001597492"/>
    </source>
</evidence>
<dbReference type="InterPro" id="IPR016084">
    <property type="entry name" value="Haem_Oase-like_multi-hlx"/>
</dbReference>
<keyword evidence="1" id="KW-0349">Heme</keyword>
<dbReference type="PRINTS" id="PR00088">
    <property type="entry name" value="HAEMOXYGNASE"/>
</dbReference>
<organism evidence="4 5">
    <name type="scientific">Gulosibacter faecalis</name>
    <dbReference type="NCBI Taxonomy" id="272240"/>
    <lineage>
        <taxon>Bacteria</taxon>
        <taxon>Bacillati</taxon>
        <taxon>Actinomycetota</taxon>
        <taxon>Actinomycetes</taxon>
        <taxon>Micrococcales</taxon>
        <taxon>Microbacteriaceae</taxon>
        <taxon>Gulosibacter</taxon>
    </lineage>
</organism>
<dbReference type="InterPro" id="IPR002051">
    <property type="entry name" value="Haem_Oase"/>
</dbReference>
<dbReference type="Pfam" id="PF01126">
    <property type="entry name" value="Heme_oxygenase"/>
    <property type="match status" value="1"/>
</dbReference>
<dbReference type="PIRSF" id="PIRSF000343">
    <property type="entry name" value="Haem_Oase"/>
    <property type="match status" value="1"/>
</dbReference>
<comment type="caution">
    <text evidence="4">The sequence shown here is derived from an EMBL/GenBank/DDBJ whole genome shotgun (WGS) entry which is preliminary data.</text>
</comment>
<keyword evidence="3" id="KW-0408">Iron</keyword>
<evidence type="ECO:0000313" key="4">
    <source>
        <dbReference type="EMBL" id="MFD2758021.1"/>
    </source>
</evidence>
<dbReference type="SUPFAM" id="SSF48613">
    <property type="entry name" value="Heme oxygenase-like"/>
    <property type="match status" value="1"/>
</dbReference>
<dbReference type="InterPro" id="IPR016053">
    <property type="entry name" value="Haem_Oase-like"/>
</dbReference>
<protein>
    <submittedName>
        <fullName evidence="4">Heme oxygenase (Biliverdin-producing)</fullName>
    </submittedName>
</protein>
<gene>
    <name evidence="4" type="ORF">ACFSW7_06490</name>
</gene>
<reference evidence="5" key="1">
    <citation type="journal article" date="2019" name="Int. J. Syst. Evol. Microbiol.">
        <title>The Global Catalogue of Microorganisms (GCM) 10K type strain sequencing project: providing services to taxonomists for standard genome sequencing and annotation.</title>
        <authorList>
            <consortium name="The Broad Institute Genomics Platform"/>
            <consortium name="The Broad Institute Genome Sequencing Center for Infectious Disease"/>
            <person name="Wu L."/>
            <person name="Ma J."/>
        </authorList>
    </citation>
    <scope>NUCLEOTIDE SEQUENCE [LARGE SCALE GENOMIC DNA]</scope>
    <source>
        <strain evidence="5">TISTR 1514</strain>
    </source>
</reference>
<dbReference type="PANTHER" id="PTHR10720">
    <property type="entry name" value="HEME OXYGENASE"/>
    <property type="match status" value="1"/>
</dbReference>
<evidence type="ECO:0000256" key="1">
    <source>
        <dbReference type="ARBA" id="ARBA00022617"/>
    </source>
</evidence>
<dbReference type="Gene3D" id="1.20.910.10">
    <property type="entry name" value="Heme oxygenase-like"/>
    <property type="match status" value="1"/>
</dbReference>
<dbReference type="PANTHER" id="PTHR10720:SF0">
    <property type="entry name" value="HEME OXYGENASE"/>
    <property type="match status" value="1"/>
</dbReference>
<proteinExistence type="predicted"/>
<name>A0ABW5UWV6_9MICO</name>
<evidence type="ECO:0000256" key="3">
    <source>
        <dbReference type="ARBA" id="ARBA00023004"/>
    </source>
</evidence>
<accession>A0ABW5UWV6</accession>